<dbReference type="VEuPathDB" id="TrichDB:TVAGG3_0894560"/>
<dbReference type="InParanoid" id="A2EQP0"/>
<evidence type="ECO:0000256" key="2">
    <source>
        <dbReference type="ARBA" id="ARBA00022692"/>
    </source>
</evidence>
<dbReference type="eggNOG" id="KOG1281">
    <property type="taxonomic scope" value="Eukaryota"/>
</dbReference>
<evidence type="ECO:0000256" key="3">
    <source>
        <dbReference type="ARBA" id="ARBA00022989"/>
    </source>
</evidence>
<dbReference type="GO" id="GO:0022857">
    <property type="term" value="F:transmembrane transporter activity"/>
    <property type="evidence" value="ECO:0000318"/>
    <property type="project" value="GO_Central"/>
</dbReference>
<dbReference type="PANTHER" id="PTHR10283:SF82">
    <property type="entry name" value="SOLUTE CARRIER FAMILY 13 MEMBER 2"/>
    <property type="match status" value="1"/>
</dbReference>
<feature type="transmembrane region" description="Helical" evidence="6">
    <location>
        <begin position="12"/>
        <end position="30"/>
    </location>
</feature>
<reference evidence="7" key="1">
    <citation type="submission" date="2006-10" db="EMBL/GenBank/DDBJ databases">
        <authorList>
            <person name="Amadeo P."/>
            <person name="Zhao Q."/>
            <person name="Wortman J."/>
            <person name="Fraser-Liggett C."/>
            <person name="Carlton J."/>
        </authorList>
    </citation>
    <scope>NUCLEOTIDE SEQUENCE</scope>
    <source>
        <strain evidence="7">G3</strain>
    </source>
</reference>
<dbReference type="Pfam" id="PF00939">
    <property type="entry name" value="Na_sulph_symp"/>
    <property type="match status" value="1"/>
</dbReference>
<sequence length="579" mass="64195">MNIPWKKIYWWLEMLVPIIIAFPFMFKFVYIDKNRPSAGPCLAVTIITAAYWIFEPIPIVITAFIPIFLLPFFTVSTGPKIAASMFTDTSIVFIGGFIFSIAMVKWNLHSRIALKTVCIFGLRPNILLFGILVVTTLLSFWISNTACALTMTPNAIAIITKLEEITGDPEAIAPFGKALLLMIVMTCSAAGMITLIGTPPNLILAQTVQNLFPGATEIGFAQFMFVSLPVSMAMLIPLYIFFVIFYTRKVKIPDSVTADDFKKSYEKLGKWSPAEIIITVMFCILACMWLFRSNIDFGKSTMKGWSTLIYGSKGSSYIKDGTIAIFLAILFYIIHVPPPPEKKEGEDEVDLELRAKTSTTNQHRNNEEEDGELDNVNDTPEEDIEQLSITDSAEPQKEEKKWVPILDWEYTQQKMPWTILFLFSGGFALNQGFTDSGLDVWIGERLGGLTNMSLYPLVLVITCTTILMTNIVASNTAVANILLPIVASVAKSSGKIHPFLLMFPIAFACSYCFIMPVATPPNLIAYSTGRLKTLDFIIVGTFLTVVAIIVVPPLCVWIIPPVFNAGEFPAWANASSSTS</sequence>
<evidence type="ECO:0000256" key="6">
    <source>
        <dbReference type="SAM" id="Phobius"/>
    </source>
</evidence>
<dbReference type="STRING" id="5722.A2EQP0"/>
<dbReference type="OrthoDB" id="6493944at2759"/>
<proteinExistence type="predicted"/>
<evidence type="ECO:0000313" key="7">
    <source>
        <dbReference type="EMBL" id="EAY05005.1"/>
    </source>
</evidence>
<comment type="subcellular location">
    <subcellularLocation>
        <location evidence="1">Membrane</location>
        <topology evidence="1">Multi-pass membrane protein</topology>
    </subcellularLocation>
</comment>
<dbReference type="InterPro" id="IPR001898">
    <property type="entry name" value="SLC13A/DASS"/>
</dbReference>
<feature type="transmembrane region" description="Helical" evidence="6">
    <location>
        <begin position="454"/>
        <end position="487"/>
    </location>
</feature>
<feature type="transmembrane region" description="Helical" evidence="6">
    <location>
        <begin position="316"/>
        <end position="334"/>
    </location>
</feature>
<dbReference type="OMA" id="THIMAHT"/>
<gene>
    <name evidence="7" type="ORF">TVAG_416480</name>
</gene>
<organism evidence="7 8">
    <name type="scientific">Trichomonas vaginalis (strain ATCC PRA-98 / G3)</name>
    <dbReference type="NCBI Taxonomy" id="412133"/>
    <lineage>
        <taxon>Eukaryota</taxon>
        <taxon>Metamonada</taxon>
        <taxon>Parabasalia</taxon>
        <taxon>Trichomonadida</taxon>
        <taxon>Trichomonadidae</taxon>
        <taxon>Trichomonas</taxon>
    </lineage>
</organism>
<feature type="transmembrane region" description="Helical" evidence="6">
    <location>
        <begin position="536"/>
        <end position="559"/>
    </location>
</feature>
<evidence type="ECO:0000256" key="5">
    <source>
        <dbReference type="SAM" id="MobiDB-lite"/>
    </source>
</evidence>
<keyword evidence="8" id="KW-1185">Reference proteome</keyword>
<protein>
    <submittedName>
        <fullName evidence="7">Sodium:sulfate symporter transmembrane region family protein</fullName>
    </submittedName>
</protein>
<feature type="compositionally biased region" description="Acidic residues" evidence="5">
    <location>
        <begin position="367"/>
        <end position="380"/>
    </location>
</feature>
<dbReference type="GO" id="GO:0005310">
    <property type="term" value="F:dicarboxylic acid transmembrane transporter activity"/>
    <property type="evidence" value="ECO:0007669"/>
    <property type="project" value="UniProtKB-ARBA"/>
</dbReference>
<dbReference type="GO" id="GO:0005886">
    <property type="term" value="C:plasma membrane"/>
    <property type="evidence" value="ECO:0000318"/>
    <property type="project" value="GO_Central"/>
</dbReference>
<keyword evidence="2 6" id="KW-0812">Transmembrane</keyword>
<dbReference type="VEuPathDB" id="TrichDB:TVAG_416480"/>
<dbReference type="GO" id="GO:0015556">
    <property type="term" value="F:C4-dicarboxylate transmembrane transporter activity"/>
    <property type="evidence" value="ECO:0007669"/>
    <property type="project" value="UniProtKB-ARBA"/>
</dbReference>
<feature type="transmembrane region" description="Helical" evidence="6">
    <location>
        <begin position="499"/>
        <end position="524"/>
    </location>
</feature>
<dbReference type="AlphaFoldDB" id="A2EQP0"/>
<accession>A2EQP0</accession>
<dbReference type="GO" id="GO:0055085">
    <property type="term" value="P:transmembrane transport"/>
    <property type="evidence" value="ECO:0000318"/>
    <property type="project" value="GO_Central"/>
</dbReference>
<keyword evidence="3 6" id="KW-1133">Transmembrane helix</keyword>
<feature type="transmembrane region" description="Helical" evidence="6">
    <location>
        <begin position="42"/>
        <end position="69"/>
    </location>
</feature>
<feature type="transmembrane region" description="Helical" evidence="6">
    <location>
        <begin position="218"/>
        <end position="246"/>
    </location>
</feature>
<evidence type="ECO:0000256" key="4">
    <source>
        <dbReference type="ARBA" id="ARBA00023136"/>
    </source>
</evidence>
<feature type="region of interest" description="Disordered" evidence="5">
    <location>
        <begin position="354"/>
        <end position="380"/>
    </location>
</feature>
<feature type="transmembrane region" description="Helical" evidence="6">
    <location>
        <begin position="178"/>
        <end position="197"/>
    </location>
</feature>
<evidence type="ECO:0000313" key="8">
    <source>
        <dbReference type="Proteomes" id="UP000001542"/>
    </source>
</evidence>
<evidence type="ECO:0000256" key="1">
    <source>
        <dbReference type="ARBA" id="ARBA00004141"/>
    </source>
</evidence>
<dbReference type="RefSeq" id="XP_001317228.1">
    <property type="nucleotide sequence ID" value="XM_001317193.1"/>
</dbReference>
<feature type="transmembrane region" description="Helical" evidence="6">
    <location>
        <begin position="81"/>
        <end position="104"/>
    </location>
</feature>
<dbReference type="EMBL" id="DS113459">
    <property type="protein sequence ID" value="EAY05005.1"/>
    <property type="molecule type" value="Genomic_DNA"/>
</dbReference>
<feature type="transmembrane region" description="Helical" evidence="6">
    <location>
        <begin position="276"/>
        <end position="295"/>
    </location>
</feature>
<dbReference type="KEGG" id="tva:4762866"/>
<dbReference type="Proteomes" id="UP000001542">
    <property type="component" value="Unassembled WGS sequence"/>
</dbReference>
<name>A2EQP0_TRIV3</name>
<dbReference type="PANTHER" id="PTHR10283">
    <property type="entry name" value="SOLUTE CARRIER FAMILY 13 MEMBER"/>
    <property type="match status" value="1"/>
</dbReference>
<reference evidence="7" key="2">
    <citation type="journal article" date="2007" name="Science">
        <title>Draft genome sequence of the sexually transmitted pathogen Trichomonas vaginalis.</title>
        <authorList>
            <person name="Carlton J.M."/>
            <person name="Hirt R.P."/>
            <person name="Silva J.C."/>
            <person name="Delcher A.L."/>
            <person name="Schatz M."/>
            <person name="Zhao Q."/>
            <person name="Wortman J.R."/>
            <person name="Bidwell S.L."/>
            <person name="Alsmark U.C.M."/>
            <person name="Besteiro S."/>
            <person name="Sicheritz-Ponten T."/>
            <person name="Noel C.J."/>
            <person name="Dacks J.B."/>
            <person name="Foster P.G."/>
            <person name="Simillion C."/>
            <person name="Van de Peer Y."/>
            <person name="Miranda-Saavedra D."/>
            <person name="Barton G.J."/>
            <person name="Westrop G.D."/>
            <person name="Mueller S."/>
            <person name="Dessi D."/>
            <person name="Fiori P.L."/>
            <person name="Ren Q."/>
            <person name="Paulsen I."/>
            <person name="Zhang H."/>
            <person name="Bastida-Corcuera F.D."/>
            <person name="Simoes-Barbosa A."/>
            <person name="Brown M.T."/>
            <person name="Hayes R.D."/>
            <person name="Mukherjee M."/>
            <person name="Okumura C.Y."/>
            <person name="Schneider R."/>
            <person name="Smith A.J."/>
            <person name="Vanacova S."/>
            <person name="Villalvazo M."/>
            <person name="Haas B.J."/>
            <person name="Pertea M."/>
            <person name="Feldblyum T.V."/>
            <person name="Utterback T.R."/>
            <person name="Shu C.L."/>
            <person name="Osoegawa K."/>
            <person name="de Jong P.J."/>
            <person name="Hrdy I."/>
            <person name="Horvathova L."/>
            <person name="Zubacova Z."/>
            <person name="Dolezal P."/>
            <person name="Malik S.B."/>
            <person name="Logsdon J.M. Jr."/>
            <person name="Henze K."/>
            <person name="Gupta A."/>
            <person name="Wang C.C."/>
            <person name="Dunne R.L."/>
            <person name="Upcroft J.A."/>
            <person name="Upcroft P."/>
            <person name="White O."/>
            <person name="Salzberg S.L."/>
            <person name="Tang P."/>
            <person name="Chiu C.-H."/>
            <person name="Lee Y.-S."/>
            <person name="Embley T.M."/>
            <person name="Coombs G.H."/>
            <person name="Mottram J.C."/>
            <person name="Tachezy J."/>
            <person name="Fraser-Liggett C.M."/>
            <person name="Johnson P.J."/>
        </authorList>
    </citation>
    <scope>NUCLEOTIDE SEQUENCE [LARGE SCALE GENOMIC DNA]</scope>
    <source>
        <strain evidence="7">G3</strain>
    </source>
</reference>
<feature type="transmembrane region" description="Helical" evidence="6">
    <location>
        <begin position="125"/>
        <end position="143"/>
    </location>
</feature>
<keyword evidence="4 6" id="KW-0472">Membrane</keyword>
<dbReference type="SMR" id="A2EQP0"/>